<sequence length="33" mass="3886">MDKANRYLEAGTRENTRKSYRVAIEHFEVTWGG</sequence>
<gene>
    <name evidence="1" type="ORF">ALO40_05366</name>
</gene>
<comment type="caution">
    <text evidence="1">The sequence shown here is derived from an EMBL/GenBank/DDBJ whole genome shotgun (WGS) entry which is preliminary data.</text>
</comment>
<dbReference type="Proteomes" id="UP000050317">
    <property type="component" value="Unassembled WGS sequence"/>
</dbReference>
<reference evidence="1 2" key="1">
    <citation type="submission" date="2015-09" db="EMBL/GenBank/DDBJ databases">
        <title>Genome announcement of multiple Pseudomonas syringae strains.</title>
        <authorList>
            <person name="Thakur S."/>
            <person name="Wang P.W."/>
            <person name="Gong Y."/>
            <person name="Weir B.S."/>
            <person name="Guttman D.S."/>
        </authorList>
    </citation>
    <scope>NUCLEOTIDE SEQUENCE [LARGE SCALE GENOMIC DNA]</scope>
    <source>
        <strain evidence="1 2">ICMP3963</strain>
    </source>
</reference>
<dbReference type="EMBL" id="LJRR01000150">
    <property type="protein sequence ID" value="KPZ18405.1"/>
    <property type="molecule type" value="Genomic_DNA"/>
</dbReference>
<protein>
    <recommendedName>
        <fullName evidence="3">Integrase</fullName>
    </recommendedName>
</protein>
<evidence type="ECO:0008006" key="3">
    <source>
        <dbReference type="Google" id="ProtNLM"/>
    </source>
</evidence>
<organism evidence="1 2">
    <name type="scientific">Pseudomonas syringae pv. viburni</name>
    <dbReference type="NCBI Taxonomy" id="251703"/>
    <lineage>
        <taxon>Bacteria</taxon>
        <taxon>Pseudomonadati</taxon>
        <taxon>Pseudomonadota</taxon>
        <taxon>Gammaproteobacteria</taxon>
        <taxon>Pseudomonadales</taxon>
        <taxon>Pseudomonadaceae</taxon>
        <taxon>Pseudomonas</taxon>
    </lineage>
</organism>
<dbReference type="AlphaFoldDB" id="A0A0Q0E9R5"/>
<name>A0A0Q0E9R5_9PSED</name>
<evidence type="ECO:0000313" key="1">
    <source>
        <dbReference type="EMBL" id="KPZ18405.1"/>
    </source>
</evidence>
<dbReference type="PATRIC" id="fig|251703.9.peg.3910"/>
<proteinExistence type="predicted"/>
<evidence type="ECO:0000313" key="2">
    <source>
        <dbReference type="Proteomes" id="UP000050317"/>
    </source>
</evidence>
<accession>A0A0Q0E9R5</accession>